<proteinExistence type="predicted"/>
<dbReference type="AlphaFoldDB" id="A0AAI9HX03"/>
<keyword evidence="2" id="KW-0812">Transmembrane</keyword>
<reference evidence="4" key="1">
    <citation type="submission" date="2024-02" db="EMBL/GenBank/DDBJ databases">
        <authorList>
            <consortium name="Clinical and Environmental Microbiology Branch: Whole genome sequencing antimicrobial resistance pathogens in the healthcare setting"/>
        </authorList>
    </citation>
    <scope>NUCLEOTIDE SEQUENCE</scope>
    <source>
        <strain evidence="4">2020GO-00142</strain>
    </source>
</reference>
<dbReference type="InterPro" id="IPR022204">
    <property type="entry name" value="PpdC-like_C"/>
</dbReference>
<keyword evidence="2" id="KW-0472">Membrane</keyword>
<comment type="caution">
    <text evidence="4">The sequence shown here is derived from an EMBL/GenBank/DDBJ whole genome shotgun (WGS) entry which is preliminary data.</text>
</comment>
<keyword evidence="2" id="KW-1133">Transmembrane helix</keyword>
<sequence>MKALYDKQRGFILIESMVAVVVFAILLMALLSYNQHIALNFNWIYHHSLVFRMLQNNLERQAVLMEPQLENTEFISPDWQINLQTLSVSESCSDTTIMLSTAKQSFSLNRWFCRTGDNNVSGLSF</sequence>
<accession>A0AAI9HX03</accession>
<feature type="domain" description="Prepilin peptidase dependent protein C-like C-terminal" evidence="3">
    <location>
        <begin position="33"/>
        <end position="114"/>
    </location>
</feature>
<evidence type="ECO:0000256" key="2">
    <source>
        <dbReference type="SAM" id="Phobius"/>
    </source>
</evidence>
<dbReference type="NCBIfam" id="TIGR02532">
    <property type="entry name" value="IV_pilin_GFxxxE"/>
    <property type="match status" value="1"/>
</dbReference>
<evidence type="ECO:0000313" key="4">
    <source>
        <dbReference type="EMBL" id="EMP9431680.1"/>
    </source>
</evidence>
<dbReference type="EMBL" id="AAZDVE040000003">
    <property type="protein sequence ID" value="EMP9431680.1"/>
    <property type="molecule type" value="Genomic_DNA"/>
</dbReference>
<dbReference type="GO" id="GO:0016020">
    <property type="term" value="C:membrane"/>
    <property type="evidence" value="ECO:0007669"/>
    <property type="project" value="UniProtKB-SubCell"/>
</dbReference>
<dbReference type="InterPro" id="IPR012902">
    <property type="entry name" value="N_methyl_site"/>
</dbReference>
<gene>
    <name evidence="4" type="ORF">JRA39_000693</name>
</gene>
<evidence type="ECO:0000259" key="3">
    <source>
        <dbReference type="Pfam" id="PF12528"/>
    </source>
</evidence>
<protein>
    <submittedName>
        <fullName evidence="4">Prepilin-type N-terminal cleavage/methylation domain-containing protein</fullName>
    </submittedName>
</protein>
<organism evidence="4">
    <name type="scientific">Providencia stuartii</name>
    <dbReference type="NCBI Taxonomy" id="588"/>
    <lineage>
        <taxon>Bacteria</taxon>
        <taxon>Pseudomonadati</taxon>
        <taxon>Pseudomonadota</taxon>
        <taxon>Gammaproteobacteria</taxon>
        <taxon>Enterobacterales</taxon>
        <taxon>Morganellaceae</taxon>
        <taxon>Providencia</taxon>
    </lineage>
</organism>
<comment type="subcellular location">
    <subcellularLocation>
        <location evidence="1">Membrane</location>
        <topology evidence="1">Single-pass membrane protein</topology>
    </subcellularLocation>
</comment>
<dbReference type="Pfam" id="PF12528">
    <property type="entry name" value="T2SSppdC"/>
    <property type="match status" value="1"/>
</dbReference>
<evidence type="ECO:0000256" key="1">
    <source>
        <dbReference type="ARBA" id="ARBA00004167"/>
    </source>
</evidence>
<feature type="transmembrane region" description="Helical" evidence="2">
    <location>
        <begin position="12"/>
        <end position="33"/>
    </location>
</feature>
<dbReference type="Pfam" id="PF07963">
    <property type="entry name" value="N_methyl"/>
    <property type="match status" value="1"/>
</dbReference>
<name>A0AAI9HX03_PROST</name>